<feature type="domain" description="EGF-like" evidence="10">
    <location>
        <begin position="287"/>
        <end position="320"/>
    </location>
</feature>
<keyword evidence="13" id="KW-1185">Reference proteome</keyword>
<feature type="disulfide bond" evidence="8">
    <location>
        <begin position="543"/>
        <end position="552"/>
    </location>
</feature>
<dbReference type="InterPro" id="IPR001881">
    <property type="entry name" value="EGF-like_Ca-bd_dom"/>
</dbReference>
<feature type="disulfide bond" evidence="8">
    <location>
        <begin position="887"/>
        <end position="897"/>
    </location>
</feature>
<dbReference type="SUPFAM" id="SSF56436">
    <property type="entry name" value="C-type lectin-like"/>
    <property type="match status" value="1"/>
</dbReference>
<feature type="disulfide bond" evidence="8">
    <location>
        <begin position="348"/>
        <end position="357"/>
    </location>
</feature>
<dbReference type="InterPro" id="IPR051022">
    <property type="entry name" value="Notch_Cell-Fate_Det"/>
</dbReference>
<evidence type="ECO:0000313" key="12">
    <source>
        <dbReference type="EMBL" id="CAF3796133.1"/>
    </source>
</evidence>
<feature type="domain" description="EGF-like" evidence="10">
    <location>
        <begin position="968"/>
        <end position="1003"/>
    </location>
</feature>
<feature type="domain" description="EGF-like" evidence="10">
    <location>
        <begin position="248"/>
        <end position="285"/>
    </location>
</feature>
<feature type="disulfide bond" evidence="8">
    <location>
        <begin position="159"/>
        <end position="168"/>
    </location>
</feature>
<feature type="domain" description="EGF-like" evidence="10">
    <location>
        <begin position="56"/>
        <end position="93"/>
    </location>
</feature>
<feature type="disulfide bond" evidence="8">
    <location>
        <begin position="122"/>
        <end position="131"/>
    </location>
</feature>
<evidence type="ECO:0000256" key="6">
    <source>
        <dbReference type="ARBA" id="ARBA00023157"/>
    </source>
</evidence>
<dbReference type="InterPro" id="IPR000152">
    <property type="entry name" value="EGF-type_Asp/Asn_hydroxyl_site"/>
</dbReference>
<feature type="domain" description="EGF-like" evidence="10">
    <location>
        <begin position="95"/>
        <end position="132"/>
    </location>
</feature>
<proteinExistence type="predicted"/>
<dbReference type="Gene3D" id="2.10.25.10">
    <property type="entry name" value="Laminin"/>
    <property type="match status" value="20"/>
</dbReference>
<dbReference type="EMBL" id="CAJOBC010003690">
    <property type="protein sequence ID" value="CAF3796133.1"/>
    <property type="molecule type" value="Genomic_DNA"/>
</dbReference>
<feature type="domain" description="EGF-like" evidence="10">
    <location>
        <begin position="791"/>
        <end position="829"/>
    </location>
</feature>
<feature type="disulfide bond" evidence="8">
    <location>
        <begin position="858"/>
        <end position="867"/>
    </location>
</feature>
<comment type="caution">
    <text evidence="11">The sequence shown here is derived from an EMBL/GenBank/DDBJ whole genome shotgun (WGS) entry which is preliminary data.</text>
</comment>
<dbReference type="FunFam" id="2.10.25.10:FF:000472">
    <property type="entry name" value="Uncharacterized protein, isoform A"/>
    <property type="match status" value="2"/>
</dbReference>
<feature type="disulfide bond" evidence="8">
    <location>
        <begin position="197"/>
        <end position="206"/>
    </location>
</feature>
<keyword evidence="6 8" id="KW-1015">Disulfide bond</keyword>
<feature type="disulfide bond" evidence="8">
    <location>
        <begin position="236"/>
        <end position="245"/>
    </location>
</feature>
<feature type="disulfide bond" evidence="8">
    <location>
        <begin position="703"/>
        <end position="712"/>
    </location>
</feature>
<dbReference type="Pfam" id="PF00008">
    <property type="entry name" value="EGF"/>
    <property type="match status" value="5"/>
</dbReference>
<feature type="domain" description="EGF-like" evidence="10">
    <location>
        <begin position="209"/>
        <end position="246"/>
    </location>
</feature>
<dbReference type="FunFam" id="2.10.25.10:FF:000173">
    <property type="entry name" value="Neurogenic locus notch protein 2"/>
    <property type="match status" value="1"/>
</dbReference>
<feature type="domain" description="EGF-like" evidence="10">
    <location>
        <begin position="635"/>
        <end position="672"/>
    </location>
</feature>
<feature type="disulfide bond" evidence="8">
    <location>
        <begin position="742"/>
        <end position="751"/>
    </location>
</feature>
<dbReference type="FunFam" id="2.10.25.10:FF:000045">
    <property type="entry name" value="Slit guidance ligand 2"/>
    <property type="match status" value="1"/>
</dbReference>
<feature type="domain" description="EGF-like" evidence="10">
    <location>
        <begin position="475"/>
        <end position="512"/>
    </location>
</feature>
<evidence type="ECO:0000256" key="7">
    <source>
        <dbReference type="ARBA" id="ARBA00023180"/>
    </source>
</evidence>
<keyword evidence="4" id="KW-0732">Signal</keyword>
<dbReference type="PANTHER" id="PTHR24049:SF22">
    <property type="entry name" value="DROSOPHILA CRUMBS HOMOLOG"/>
    <property type="match status" value="1"/>
</dbReference>
<comment type="caution">
    <text evidence="8">Lacks conserved residue(s) required for the propagation of feature annotation.</text>
</comment>
<feature type="disulfide bond" evidence="8">
    <location>
        <begin position="502"/>
        <end position="511"/>
    </location>
</feature>
<feature type="domain" description="EGF-like" evidence="10">
    <location>
        <begin position="134"/>
        <end position="169"/>
    </location>
</feature>
<dbReference type="InterPro" id="IPR049883">
    <property type="entry name" value="NOTCH1_EGF-like"/>
</dbReference>
<dbReference type="PROSITE" id="PS00022">
    <property type="entry name" value="EGF_1"/>
    <property type="match status" value="23"/>
</dbReference>
<dbReference type="GO" id="GO:0032991">
    <property type="term" value="C:protein-containing complex"/>
    <property type="evidence" value="ECO:0007669"/>
    <property type="project" value="TreeGrafter"/>
</dbReference>
<dbReference type="SMART" id="SM00179">
    <property type="entry name" value="EGF_CA"/>
    <property type="match status" value="18"/>
</dbReference>
<feature type="disulfide bond" evidence="8">
    <location>
        <begin position="425"/>
        <end position="434"/>
    </location>
</feature>
<feature type="domain" description="EGF-like" evidence="10">
    <location>
        <begin position="399"/>
        <end position="435"/>
    </location>
</feature>
<keyword evidence="9" id="KW-0472">Membrane</keyword>
<name>A0A814II60_9BILA</name>
<dbReference type="Pfam" id="PF07645">
    <property type="entry name" value="EGF_CA"/>
    <property type="match status" value="1"/>
</dbReference>
<feature type="domain" description="EGF-like" evidence="10">
    <location>
        <begin position="555"/>
        <end position="594"/>
    </location>
</feature>
<dbReference type="CDD" id="cd00054">
    <property type="entry name" value="EGF_CA"/>
    <property type="match status" value="12"/>
</dbReference>
<sequence>MFNCSCPVGYSGVQCQLGGAQCLTMPCLNNGTCTEFPRAYICSCIPGTSGTKCEIDINECASIPCQNGGTCIQPTLNTYKCLCPSEYVGYNCETPLDPCLSTICFNNGSCTRVNYTHAICSCSVGFTGTVCEAQINWCATNPCTYGTCISLSNQYQCNCYPGYQGQRCDSPINYCMPNPCYNNATCVQQAGNYVCQCPYGFQGATCAVIVRACQSSPCLNGGTCNEVAPGLQNCTCPTFYRGPFCQLRDSPCARYLPCGNYGVCIDTIVGYQCNCLSGWTGTNCSSQIQPCLSNPCQNNATCINQLSGLAYQWYAGSMCELQINTCVSNPCSNGGTCIAGINQFSCICPPSYTGIVCHIVLDPCIQYECVAGIATQTANGLNCSCRCASGYTGVSCQTPINLCDQDYCLRGTCTYLGPGIANCTCPTNYQGLRCESLLLNYCSSCPCIYGSCRSLSNSYVCDCSIGYTGIHCDTRLDLCQPQNPCRYGQCLPNETTGYHCVCLSGATGQNCTEIIDRCIERPCQNNGVCIQAPGVLNSYQCACLAGYVGVNCEILVNQCSTITCQNNGTCINVATNPPRAYCQCVPTYTGLTCEYSFRACTSQPCKNLATCIDLSLTTYQCICPLGFSGQNCDVNIHVCSSSTCKNGGICIEPTPYYYICQCTWPFYGQNCQLACDPCLSFPCRGPNSQCISSLNYLNYTCVCAAGFIGPYCTTVYNPCSSVPCLNSGTCIRTGLTTFACACLPGYSGMYCEIQTNPCTSYTCGSGGTMITLGSTSCQCQCPYSYYGINCQLNVCNANPCQLGTCVAQSNLTYTCNCPLGFTSIMGVCSDIDECQTIPGICSNSGRCLNSYGSYLCFCQTGYYGFNCETFDPCRSSPLANCEQVTTCYSNPCVRGTCRDIVANGTNTFQCLCSPGFGGIISSNGASCDTPIDVCASSPCLNGGTCSNRGNGIFQCTCLPQFTGVYCDQPLCVPDSCLNGATCSIVENVLQCQCQCGYTGRRCENPIDICSAVLCQNQATLLINSTTCQCSCACSPSFTGTLCQASVASMNRTYPGQIQVPVDRLQGSSWASIVDCIDQVWNSVNTLLVCTAPYNLVQPTVFYPYCYRLNPQASLIRQTESIQECSTQNSQLVWFQSPGELTEQLVPAIFARGLGRDFWTSGIFDPILNRWQWLLSDNNSRIDIDPTILTQFNIDSRVGQSLHVTFSQPTSARLVANSPSENYVTVCKLAANQIFLNSLTRAIDLTSYRDGFNNQSQVIIYRFNYIIYPNVPSTVSIQQPTVANYQELCGVASEPSSSVNPYTIDLCDYFDSINNTNVQNIMQGISHYYTVRRSSVYTSQQWTAIPFTVQHYLTTTGYENIIRKRFDQIFLKIISISREITTRIRFVITSSSTVLGSNIEPLAPSIDLLNTINTLSSHTYSSCTPYVSLNLLLPLRVCLPLAEIPLWTTVIRDAIATATGQSTMNIMLEGIREGFTPSGQPANIVYYLLTVNGSTWNYTQNRALLNMATLEAYIVQYNSFLICPNQTTILPTQYSIHDYNSPCPTPVLLQRQLNTAIQQAGIMNVNVSVLGIEEAMDNRGQVYRLPLIYIQQNGNWLDASLLVNSSWINIFRSAQLQRLTMRVYRLAKAFSYFYSNKLSSTDQDYLQRLILTLYNLKASVITNNVQILLEDPYLNTSSNAIINRVYVFAFYNDQEFDGRLVSPLVIGKSQFNGPYILQTPLTYVSNQIPFYVIKQRDTQQITLTGKVGQSLSQAALIDYWQNPIRQGLNTTTVVILRRDQTVSSQGQYYTTITYIVSQGGTTIPPGCFNPALLQSLNGPCGGPNTYVSQIPFTYSTSFIDLRGNYNQVDLEQDNFIAILNTALQRLGITNAVSNMFVESRFGLDMSVVTRVYTFYIAPDQNITQNILQTQLQPPLFTTMQSIKYSLFNGQSIARTDVDQYISNVTLPLTTERRQEIENYLTSYNSQYGIAKIIYAENIDGNQTRFYFVFINGTQLLTRCDIDIYYPGVDGNRDNTYHSIFLERNAFVSQPAALADGLAQVWTNQNTGISGVIPGLLYVQLKNQEQYICQGGRRSVRVDYLIKTSSSIINVNTLITPPNIAFEQLYGQYVNMSRCYSYRAHWIYSTEPRFSNEIIRITLQNAWRQTNNNLSIDVSPDFLIDQTYLTNLNQSLTRLMYTVNINGSDVTALIASQPSRITLSTLYTGIPFKRYSIYIDGSRINLTSPITSQTMNQAIRTSWSKANGNLFTSNDLIINSINSTIVDNGQTKVDYTIGLKNSIHSDIGDYVQPSERLYTQIFNQSLLSTLVYSRYINRDSNQVSGTEITSLSPFYGLEWWIILVIVLGALMLSILFCLLCYLCYRRRSFNPLCKSKSIIHVLGQDNSALLTRPTRTSSLLLDETVLAASRLTPLLSMQTYDGPYLSEHYHSPIRRRSLIELSDRPQQQQLSSTIDRTVNAPLPPPLHVRRISSNTIDINENDWSGLNRLMTYNYNPYISSQEQHLVVSSTTNDDDIRRSLSLNGSLSDVILTKKGHQQERKYGEVIIQNGTRLRRKDYYKNYRSKMSLTDSNSSLTTIFHRPKQCPNRSPSSSFRYILPFDSKRTRKSIDNISNKKSVYTIRDVPINPVYHLYHEPL</sequence>
<feature type="disulfide bond" evidence="8">
    <location>
        <begin position="6"/>
        <end position="15"/>
    </location>
</feature>
<feature type="disulfide bond" evidence="8">
    <location>
        <begin position="623"/>
        <end position="632"/>
    </location>
</feature>
<feature type="disulfide bond" evidence="8">
    <location>
        <begin position="957"/>
        <end position="966"/>
    </location>
</feature>
<dbReference type="InterPro" id="IPR000742">
    <property type="entry name" value="EGF"/>
</dbReference>
<feature type="domain" description="EGF-like" evidence="10">
    <location>
        <begin position="715"/>
        <end position="752"/>
    </location>
</feature>
<feature type="disulfide bond" evidence="8">
    <location>
        <begin position="442"/>
        <end position="452"/>
    </location>
</feature>
<feature type="domain" description="EGF-like" evidence="10">
    <location>
        <begin position="514"/>
        <end position="553"/>
    </location>
</feature>
<evidence type="ECO:0000256" key="1">
    <source>
        <dbReference type="ARBA" id="ARBA00004613"/>
    </source>
</evidence>
<dbReference type="OrthoDB" id="10061483at2759"/>
<dbReference type="GO" id="GO:0007157">
    <property type="term" value="P:heterophilic cell-cell adhesion via plasma membrane cell adhesion molecules"/>
    <property type="evidence" value="ECO:0007669"/>
    <property type="project" value="TreeGrafter"/>
</dbReference>
<dbReference type="PROSITE" id="PS01186">
    <property type="entry name" value="EGF_2"/>
    <property type="match status" value="14"/>
</dbReference>
<gene>
    <name evidence="11" type="ORF">GPM918_LOCUS14976</name>
    <name evidence="12" type="ORF">SRO942_LOCUS14976</name>
</gene>
<feature type="disulfide bond" evidence="8">
    <location>
        <begin position="463"/>
        <end position="472"/>
    </location>
</feature>
<feature type="disulfide bond" evidence="8">
    <location>
        <begin position="993"/>
        <end position="1002"/>
    </location>
</feature>
<dbReference type="PROSITE" id="PS50026">
    <property type="entry name" value="EGF_3"/>
    <property type="match status" value="24"/>
</dbReference>
<accession>A0A814II60</accession>
<evidence type="ECO:0000256" key="3">
    <source>
        <dbReference type="ARBA" id="ARBA00022536"/>
    </source>
</evidence>
<keyword evidence="9" id="KW-0812">Transmembrane</keyword>
<feature type="transmembrane region" description="Helical" evidence="9">
    <location>
        <begin position="2333"/>
        <end position="2358"/>
    </location>
</feature>
<feature type="domain" description="EGF-like" evidence="10">
    <location>
        <begin position="18"/>
        <end position="54"/>
    </location>
</feature>
<dbReference type="Pfam" id="PF12661">
    <property type="entry name" value="hEGF"/>
    <property type="match status" value="2"/>
</dbReference>
<feature type="domain" description="EGF-like" evidence="10">
    <location>
        <begin position="1"/>
        <end position="16"/>
    </location>
</feature>
<feature type="domain" description="EGF-like" evidence="10">
    <location>
        <begin position="883"/>
        <end position="922"/>
    </location>
</feature>
<feature type="domain" description="EGF-like" evidence="10">
    <location>
        <begin position="322"/>
        <end position="358"/>
    </location>
</feature>
<feature type="domain" description="EGF-like" evidence="10">
    <location>
        <begin position="830"/>
        <end position="868"/>
    </location>
</feature>
<evidence type="ECO:0000313" key="13">
    <source>
        <dbReference type="Proteomes" id="UP000663829"/>
    </source>
</evidence>
<keyword evidence="7" id="KW-0325">Glycoprotein</keyword>
<evidence type="ECO:0000256" key="9">
    <source>
        <dbReference type="SAM" id="Phobius"/>
    </source>
</evidence>
<evidence type="ECO:0000256" key="2">
    <source>
        <dbReference type="ARBA" id="ARBA00022525"/>
    </source>
</evidence>
<organism evidence="11 13">
    <name type="scientific">Didymodactylos carnosus</name>
    <dbReference type="NCBI Taxonomy" id="1234261"/>
    <lineage>
        <taxon>Eukaryota</taxon>
        <taxon>Metazoa</taxon>
        <taxon>Spiralia</taxon>
        <taxon>Gnathifera</taxon>
        <taxon>Rotifera</taxon>
        <taxon>Eurotatoria</taxon>
        <taxon>Bdelloidea</taxon>
        <taxon>Philodinida</taxon>
        <taxon>Philodinidae</taxon>
        <taxon>Didymodactylos</taxon>
    </lineage>
</organism>
<dbReference type="InterPro" id="IPR013032">
    <property type="entry name" value="EGF-like_CS"/>
</dbReference>
<feature type="disulfide bond" evidence="8">
    <location>
        <begin position="138"/>
        <end position="148"/>
    </location>
</feature>
<feature type="domain" description="EGF-like" evidence="10">
    <location>
        <begin position="676"/>
        <end position="713"/>
    </location>
</feature>
<dbReference type="GO" id="GO:0045197">
    <property type="term" value="P:establishment or maintenance of epithelial cell apical/basal polarity"/>
    <property type="evidence" value="ECO:0007669"/>
    <property type="project" value="TreeGrafter"/>
</dbReference>
<feature type="disulfide bond" evidence="8">
    <location>
        <begin position="584"/>
        <end position="593"/>
    </location>
</feature>
<keyword evidence="2" id="KW-0964">Secreted</keyword>
<feature type="disulfide bond" evidence="8">
    <location>
        <begin position="44"/>
        <end position="53"/>
    </location>
</feature>
<evidence type="ECO:0000259" key="10">
    <source>
        <dbReference type="PROSITE" id="PS50026"/>
    </source>
</evidence>
<dbReference type="GO" id="GO:0005886">
    <property type="term" value="C:plasma membrane"/>
    <property type="evidence" value="ECO:0007669"/>
    <property type="project" value="TreeGrafter"/>
</dbReference>
<dbReference type="Proteomes" id="UP000663829">
    <property type="component" value="Unassembled WGS sequence"/>
</dbReference>
<evidence type="ECO:0000256" key="5">
    <source>
        <dbReference type="ARBA" id="ARBA00022737"/>
    </source>
</evidence>
<feature type="disulfide bond" evidence="8">
    <location>
        <begin position="275"/>
        <end position="284"/>
    </location>
</feature>
<dbReference type="GO" id="GO:0005576">
    <property type="term" value="C:extracellular region"/>
    <property type="evidence" value="ECO:0007669"/>
    <property type="project" value="UniProtKB-SubCell"/>
</dbReference>
<keyword evidence="9" id="KW-1133">Transmembrane helix</keyword>
<feature type="disulfide bond" evidence="8">
    <location>
        <begin position="83"/>
        <end position="92"/>
    </location>
</feature>
<feature type="domain" description="EGF-like" evidence="10">
    <location>
        <begin position="596"/>
        <end position="633"/>
    </location>
</feature>
<dbReference type="InterPro" id="IPR016187">
    <property type="entry name" value="CTDL_fold"/>
</dbReference>
<dbReference type="FunFam" id="2.10.25.10:FF:000066">
    <property type="entry name" value="FAT atypical cadherin 4"/>
    <property type="match status" value="1"/>
</dbReference>
<dbReference type="Proteomes" id="UP000681722">
    <property type="component" value="Unassembled WGS sequence"/>
</dbReference>
<dbReference type="GO" id="GO:0007399">
    <property type="term" value="P:nervous system development"/>
    <property type="evidence" value="ECO:0007669"/>
    <property type="project" value="UniProtKB-ARBA"/>
</dbReference>
<keyword evidence="5" id="KW-0677">Repeat</keyword>
<feature type="domain" description="EGF-like" evidence="10">
    <location>
        <begin position="438"/>
        <end position="473"/>
    </location>
</feature>
<protein>
    <recommendedName>
        <fullName evidence="10">EGF-like domain-containing protein</fullName>
    </recommendedName>
</protein>
<feature type="disulfide bond" evidence="8">
    <location>
        <begin position="662"/>
        <end position="671"/>
    </location>
</feature>
<feature type="disulfide bond" evidence="8">
    <location>
        <begin position="403"/>
        <end position="413"/>
    </location>
</feature>
<dbReference type="PROSITE" id="PS00010">
    <property type="entry name" value="ASX_HYDROXYL"/>
    <property type="match status" value="2"/>
</dbReference>
<keyword evidence="3 8" id="KW-0245">EGF-like domain</keyword>
<dbReference type="SMART" id="SM00181">
    <property type="entry name" value="EGF"/>
    <property type="match status" value="26"/>
</dbReference>
<evidence type="ECO:0000256" key="4">
    <source>
        <dbReference type="ARBA" id="ARBA00022729"/>
    </source>
</evidence>
<feature type="domain" description="EGF-like" evidence="10">
    <location>
        <begin position="171"/>
        <end position="207"/>
    </location>
</feature>
<dbReference type="EMBL" id="CAJNOQ010003690">
    <property type="protein sequence ID" value="CAF1024903.1"/>
    <property type="molecule type" value="Genomic_DNA"/>
</dbReference>
<evidence type="ECO:0000256" key="8">
    <source>
        <dbReference type="PROSITE-ProRule" id="PRU00076"/>
    </source>
</evidence>
<feature type="domain" description="EGF-like" evidence="10">
    <location>
        <begin position="930"/>
        <end position="967"/>
    </location>
</feature>
<evidence type="ECO:0000313" key="11">
    <source>
        <dbReference type="EMBL" id="CAF1024903.1"/>
    </source>
</evidence>
<feature type="disulfide bond" evidence="8">
    <location>
        <begin position="795"/>
        <end position="805"/>
    </location>
</feature>
<dbReference type="SUPFAM" id="SSF57196">
    <property type="entry name" value="EGF/Laminin"/>
    <property type="match status" value="18"/>
</dbReference>
<dbReference type="PROSITE" id="PS01187">
    <property type="entry name" value="EGF_CA"/>
    <property type="match status" value="1"/>
</dbReference>
<dbReference type="InterPro" id="IPR018097">
    <property type="entry name" value="EGF_Ca-bd_CS"/>
</dbReference>
<reference evidence="11" key="1">
    <citation type="submission" date="2021-02" db="EMBL/GenBank/DDBJ databases">
        <authorList>
            <person name="Nowell W R."/>
        </authorList>
    </citation>
    <scope>NUCLEOTIDE SEQUENCE</scope>
</reference>
<dbReference type="GO" id="GO:0005509">
    <property type="term" value="F:calcium ion binding"/>
    <property type="evidence" value="ECO:0007669"/>
    <property type="project" value="InterPro"/>
</dbReference>
<dbReference type="PANTHER" id="PTHR24049">
    <property type="entry name" value="CRUMBS FAMILY MEMBER"/>
    <property type="match status" value="1"/>
</dbReference>
<comment type="subcellular location">
    <subcellularLocation>
        <location evidence="1">Secreted</location>
    </subcellularLocation>
</comment>